<feature type="compositionally biased region" description="Polar residues" evidence="2">
    <location>
        <begin position="76"/>
        <end position="93"/>
    </location>
</feature>
<evidence type="ECO:0000259" key="3">
    <source>
        <dbReference type="Pfam" id="PF09329"/>
    </source>
</evidence>
<feature type="region of interest" description="Disordered" evidence="2">
    <location>
        <begin position="655"/>
        <end position="704"/>
    </location>
</feature>
<evidence type="ECO:0000256" key="2">
    <source>
        <dbReference type="SAM" id="MobiDB-lite"/>
    </source>
</evidence>
<feature type="region of interest" description="Disordered" evidence="2">
    <location>
        <begin position="28"/>
        <end position="56"/>
    </location>
</feature>
<accession>A0A8K0JPK3</accession>
<proteinExistence type="inferred from homology"/>
<name>A0A8K0JPK3_9TREE</name>
<feature type="region of interest" description="Disordered" evidence="2">
    <location>
        <begin position="239"/>
        <end position="297"/>
    </location>
</feature>
<feature type="compositionally biased region" description="Basic and acidic residues" evidence="2">
    <location>
        <begin position="28"/>
        <end position="39"/>
    </location>
</feature>
<dbReference type="AlphaFoldDB" id="A0A8K0JPK3"/>
<dbReference type="Gene3D" id="2.40.50.140">
    <property type="entry name" value="Nucleic acid-binding proteins"/>
    <property type="match status" value="2"/>
</dbReference>
<comment type="similarity">
    <text evidence="1">Belongs to the MCM10 family.</text>
</comment>
<gene>
    <name evidence="4" type="ORF">FFLO_01437</name>
</gene>
<dbReference type="GO" id="GO:0003697">
    <property type="term" value="F:single-stranded DNA binding"/>
    <property type="evidence" value="ECO:0007669"/>
    <property type="project" value="InterPro"/>
</dbReference>
<evidence type="ECO:0000256" key="1">
    <source>
        <dbReference type="ARBA" id="ARBA00009679"/>
    </source>
</evidence>
<comment type="caution">
    <text evidence="4">The sequence shown here is derived from an EMBL/GenBank/DDBJ whole genome shotgun (WGS) entry which is preliminary data.</text>
</comment>
<organism evidence="4 5">
    <name type="scientific">Filobasidium floriforme</name>
    <dbReference type="NCBI Taxonomy" id="5210"/>
    <lineage>
        <taxon>Eukaryota</taxon>
        <taxon>Fungi</taxon>
        <taxon>Dikarya</taxon>
        <taxon>Basidiomycota</taxon>
        <taxon>Agaricomycotina</taxon>
        <taxon>Tremellomycetes</taxon>
        <taxon>Filobasidiales</taxon>
        <taxon>Filobasidiaceae</taxon>
        <taxon>Filobasidium</taxon>
    </lineage>
</organism>
<keyword evidence="5" id="KW-1185">Reference proteome</keyword>
<dbReference type="Pfam" id="PF09329">
    <property type="entry name" value="zf-primase"/>
    <property type="match status" value="1"/>
</dbReference>
<dbReference type="GO" id="GO:0003688">
    <property type="term" value="F:DNA replication origin binding"/>
    <property type="evidence" value="ECO:0007669"/>
    <property type="project" value="TreeGrafter"/>
</dbReference>
<dbReference type="GO" id="GO:0006270">
    <property type="term" value="P:DNA replication initiation"/>
    <property type="evidence" value="ECO:0007669"/>
    <property type="project" value="InterPro"/>
</dbReference>
<dbReference type="PANTHER" id="PTHR13454:SF11">
    <property type="entry name" value="PROTEIN MCM10 HOMOLOG"/>
    <property type="match status" value="1"/>
</dbReference>
<feature type="region of interest" description="Disordered" evidence="2">
    <location>
        <begin position="74"/>
        <end position="145"/>
    </location>
</feature>
<dbReference type="EMBL" id="JABELV010000020">
    <property type="protein sequence ID" value="KAG7563129.1"/>
    <property type="molecule type" value="Genomic_DNA"/>
</dbReference>
<dbReference type="PANTHER" id="PTHR13454">
    <property type="entry name" value="PROTEIN MCM10 HOMOLOG"/>
    <property type="match status" value="1"/>
</dbReference>
<reference evidence="4" key="1">
    <citation type="submission" date="2020-04" db="EMBL/GenBank/DDBJ databases">
        <title>Analysis of mating type loci in Filobasidium floriforme.</title>
        <authorList>
            <person name="Nowrousian M."/>
        </authorList>
    </citation>
    <scope>NUCLEOTIDE SEQUENCE</scope>
    <source>
        <strain evidence="4">CBS 6242</strain>
    </source>
</reference>
<dbReference type="GO" id="GO:0043596">
    <property type="term" value="C:nuclear replication fork"/>
    <property type="evidence" value="ECO:0007669"/>
    <property type="project" value="TreeGrafter"/>
</dbReference>
<dbReference type="InterPro" id="IPR015408">
    <property type="entry name" value="Znf_Mcm10/DnaG"/>
</dbReference>
<sequence length="704" mass="77323">MDPDEPESARLDREIAALLQKKAAAQAKEQRRAKVENARRANILVENSPVKKKTPAQYHAALYEQAPIKQPIFNHNRLTNPTPQAGPSKSISRSHALPPALSSGPSRLSSALHRARQDDTPGNPDADGDDDISSRSGKKRDEVDMTVIESLTMGPKDYGMDSLGSDEWRWTEPNSGINLKERLMPHAQVQNHLADRYILSPSQIYSIMRLSSDKQQYTLPVDAGWAVIGVVCHKGEIKVTQGKRKEDKKKKGKGRASDEEGDEDDDEEDEDEDETDGKRQKNGQGPGEWTKKKKTGKNAPASKFITIKICSLPSRSQLSGSTSASQGDAIMNVMLFESDSDETLPPSYPGEPLKRRYRGGSGGAFEVWWKLAVGAVVGIISPRILKPFGAGNKGPHPLTHPVGLTPSSADDIFLIGRARDLGTCASIKRDGKQCTEWVDLRVHQHCEYHVVGAIKQIRGGRAEFAGSTGGFQLAMKAAAPMYRRGKGGQDDGREWKTRPTNQILPKRGFDDGTGQTYIVGGRAISERKSSRFADEHVVERMGREKQTNLRRKNEAAAREKELDMLMGSNNGTTGAKYLEAANKLRRDDQKDKKELQKKAVEQGLGDTLKPRPFHASAIKLIGFDPTTAQNEGGLMVEKGEEGRKRLEAIASLRSNARPAARLGNMAGTKSKSNASNPLDRHRQVPTHTASTEEPMIDLTDSDDD</sequence>
<dbReference type="InterPro" id="IPR012340">
    <property type="entry name" value="NA-bd_OB-fold"/>
</dbReference>
<feature type="domain" description="Zinc finger Mcm10/DnaG-type" evidence="3">
    <location>
        <begin position="416"/>
        <end position="461"/>
    </location>
</feature>
<protein>
    <recommendedName>
        <fullName evidence="3">Zinc finger Mcm10/DnaG-type domain-containing protein</fullName>
    </recommendedName>
</protein>
<evidence type="ECO:0000313" key="4">
    <source>
        <dbReference type="EMBL" id="KAG7563129.1"/>
    </source>
</evidence>
<dbReference type="Proteomes" id="UP000812966">
    <property type="component" value="Unassembled WGS sequence"/>
</dbReference>
<dbReference type="InterPro" id="IPR040184">
    <property type="entry name" value="Mcm10"/>
</dbReference>
<evidence type="ECO:0000313" key="5">
    <source>
        <dbReference type="Proteomes" id="UP000812966"/>
    </source>
</evidence>
<feature type="compositionally biased region" description="Acidic residues" evidence="2">
    <location>
        <begin position="259"/>
        <end position="275"/>
    </location>
</feature>
<feature type="compositionally biased region" description="Polar residues" evidence="2">
    <location>
        <begin position="667"/>
        <end position="676"/>
    </location>
</feature>